<gene>
    <name evidence="2" type="ORF">TPSB3V08_LOCUS8842</name>
</gene>
<dbReference type="AlphaFoldDB" id="A0A7R9H9U5"/>
<evidence type="ECO:0000256" key="1">
    <source>
        <dbReference type="SAM" id="MobiDB-lite"/>
    </source>
</evidence>
<name>A0A7R9H9U5_TIMPO</name>
<sequence>MASLVLTDSSRLTYDSQHLVHGVVCRSALRKVSFPATFRALDFKTLNNISGSGTPSSSSVRSTPSHDRGYIEFCDSTFHTIRATELLPYERIEEIYLWDMECVVYNFRKGDVVAVSPRPTTPPFHQPPTPFTTPSPEYPSPEASV</sequence>
<feature type="compositionally biased region" description="Pro residues" evidence="1">
    <location>
        <begin position="119"/>
        <end position="139"/>
    </location>
</feature>
<dbReference type="EMBL" id="OD006603">
    <property type="protein sequence ID" value="CAD7413153.1"/>
    <property type="molecule type" value="Genomic_DNA"/>
</dbReference>
<organism evidence="2">
    <name type="scientific">Timema poppense</name>
    <name type="common">Walking stick</name>
    <dbReference type="NCBI Taxonomy" id="170557"/>
    <lineage>
        <taxon>Eukaryota</taxon>
        <taxon>Metazoa</taxon>
        <taxon>Ecdysozoa</taxon>
        <taxon>Arthropoda</taxon>
        <taxon>Hexapoda</taxon>
        <taxon>Insecta</taxon>
        <taxon>Pterygota</taxon>
        <taxon>Neoptera</taxon>
        <taxon>Polyneoptera</taxon>
        <taxon>Phasmatodea</taxon>
        <taxon>Timematodea</taxon>
        <taxon>Timematoidea</taxon>
        <taxon>Timematidae</taxon>
        <taxon>Timema</taxon>
    </lineage>
</organism>
<reference evidence="2" key="1">
    <citation type="submission" date="2020-11" db="EMBL/GenBank/DDBJ databases">
        <authorList>
            <person name="Tran Van P."/>
        </authorList>
    </citation>
    <scope>NUCLEOTIDE SEQUENCE</scope>
</reference>
<accession>A0A7R9H9U5</accession>
<feature type="region of interest" description="Disordered" evidence="1">
    <location>
        <begin position="118"/>
        <end position="145"/>
    </location>
</feature>
<proteinExistence type="predicted"/>
<protein>
    <submittedName>
        <fullName evidence="2">Uncharacterized protein</fullName>
    </submittedName>
</protein>
<evidence type="ECO:0000313" key="2">
    <source>
        <dbReference type="EMBL" id="CAD7413153.1"/>
    </source>
</evidence>